<dbReference type="Proteomes" id="UP000823868">
    <property type="component" value="Unassembled WGS sequence"/>
</dbReference>
<evidence type="ECO:0000256" key="4">
    <source>
        <dbReference type="ARBA" id="ARBA00022989"/>
    </source>
</evidence>
<dbReference type="InterPro" id="IPR015414">
    <property type="entry name" value="TMEM64"/>
</dbReference>
<evidence type="ECO:0000256" key="2">
    <source>
        <dbReference type="ARBA" id="ARBA00022475"/>
    </source>
</evidence>
<reference evidence="8" key="1">
    <citation type="journal article" date="2021" name="PeerJ">
        <title>Extensive microbial diversity within the chicken gut microbiome revealed by metagenomics and culture.</title>
        <authorList>
            <person name="Gilroy R."/>
            <person name="Ravi A."/>
            <person name="Getino M."/>
            <person name="Pursley I."/>
            <person name="Horton D.L."/>
            <person name="Alikhan N.F."/>
            <person name="Baker D."/>
            <person name="Gharbi K."/>
            <person name="Hall N."/>
            <person name="Watson M."/>
            <person name="Adriaenssens E.M."/>
            <person name="Foster-Nyarko E."/>
            <person name="Jarju S."/>
            <person name="Secka A."/>
            <person name="Antonio M."/>
            <person name="Oren A."/>
            <person name="Chaudhuri R.R."/>
            <person name="La Ragione R."/>
            <person name="Hildebrand F."/>
            <person name="Pallen M.J."/>
        </authorList>
    </citation>
    <scope>NUCLEOTIDE SEQUENCE</scope>
    <source>
        <strain evidence="8">ChiBcec16_6824</strain>
    </source>
</reference>
<keyword evidence="2 6" id="KW-1003">Cell membrane</keyword>
<proteinExistence type="inferred from homology"/>
<accession>A0A9D2BXI4</accession>
<comment type="subcellular location">
    <subcellularLocation>
        <location evidence="1 6">Cell membrane</location>
        <topology evidence="1 6">Multi-pass membrane protein</topology>
    </subcellularLocation>
</comment>
<dbReference type="GO" id="GO:0005886">
    <property type="term" value="C:plasma membrane"/>
    <property type="evidence" value="ECO:0007669"/>
    <property type="project" value="UniProtKB-SubCell"/>
</dbReference>
<evidence type="ECO:0000256" key="1">
    <source>
        <dbReference type="ARBA" id="ARBA00004651"/>
    </source>
</evidence>
<feature type="transmembrane region" description="Helical" evidence="6">
    <location>
        <begin position="200"/>
        <end position="220"/>
    </location>
</feature>
<comment type="caution">
    <text evidence="6">Lacks conserved residue(s) required for the propagation of feature annotation.</text>
</comment>
<keyword evidence="5 6" id="KW-0472">Membrane</keyword>
<gene>
    <name evidence="8" type="ORF">H9841_04835</name>
</gene>
<evidence type="ECO:0000259" key="7">
    <source>
        <dbReference type="Pfam" id="PF09335"/>
    </source>
</evidence>
<comment type="caution">
    <text evidence="8">The sequence shown here is derived from an EMBL/GenBank/DDBJ whole genome shotgun (WGS) entry which is preliminary data.</text>
</comment>
<feature type="domain" description="VTT" evidence="7">
    <location>
        <begin position="77"/>
        <end position="193"/>
    </location>
</feature>
<organism evidence="8 9">
    <name type="scientific">Candidatus Flavonifractor merdigallinarum</name>
    <dbReference type="NCBI Taxonomy" id="2838589"/>
    <lineage>
        <taxon>Bacteria</taxon>
        <taxon>Bacillati</taxon>
        <taxon>Bacillota</taxon>
        <taxon>Clostridia</taxon>
        <taxon>Eubacteriales</taxon>
        <taxon>Oscillospiraceae</taxon>
        <taxon>Flavonifractor</taxon>
    </lineage>
</organism>
<dbReference type="AlphaFoldDB" id="A0A9D2BXI4"/>
<name>A0A9D2BXI4_9FIRM</name>
<feature type="transmembrane region" description="Helical" evidence="6">
    <location>
        <begin position="12"/>
        <end position="32"/>
    </location>
</feature>
<comment type="similarity">
    <text evidence="6">Belongs to the TVP38/TMEM64 family.</text>
</comment>
<dbReference type="PANTHER" id="PTHR12677">
    <property type="entry name" value="GOLGI APPARATUS MEMBRANE PROTEIN TVP38-RELATED"/>
    <property type="match status" value="1"/>
</dbReference>
<evidence type="ECO:0000256" key="5">
    <source>
        <dbReference type="ARBA" id="ARBA00023136"/>
    </source>
</evidence>
<dbReference type="InterPro" id="IPR032816">
    <property type="entry name" value="VTT_dom"/>
</dbReference>
<evidence type="ECO:0000256" key="6">
    <source>
        <dbReference type="RuleBase" id="RU366058"/>
    </source>
</evidence>
<evidence type="ECO:0000313" key="8">
    <source>
        <dbReference type="EMBL" id="HIY21211.1"/>
    </source>
</evidence>
<dbReference type="EMBL" id="DXDX01000086">
    <property type="protein sequence ID" value="HIY21211.1"/>
    <property type="molecule type" value="Genomic_DNA"/>
</dbReference>
<evidence type="ECO:0000313" key="9">
    <source>
        <dbReference type="Proteomes" id="UP000823868"/>
    </source>
</evidence>
<dbReference type="Pfam" id="PF09335">
    <property type="entry name" value="VTT_dom"/>
    <property type="match status" value="1"/>
</dbReference>
<feature type="transmembrane region" description="Helical" evidence="6">
    <location>
        <begin position="99"/>
        <end position="118"/>
    </location>
</feature>
<keyword evidence="3 6" id="KW-0812">Transmembrane</keyword>
<protein>
    <recommendedName>
        <fullName evidence="6">TVP38/TMEM64 family membrane protein</fullName>
    </recommendedName>
</protein>
<evidence type="ECO:0000256" key="3">
    <source>
        <dbReference type="ARBA" id="ARBA00022692"/>
    </source>
</evidence>
<sequence length="234" mass="25210">MKQSPRKYGKWLLLAVLVLAVAVCVTVPSLRAWFGSVFALLSSMDVEQVADYIRGFGPWAAAISFLLMILQSVAAPIPAFLLTFANAALFGWWKGAILSWSSAMAGAAVCYGIAHVLGRDGIERLASRTALASVDVFFERYGKHAVLVCRLLPFVSFDLVSYAAGLTGMGFWGFFVATGLGQLPATLVYSYVGGMLTGGLQYFVTGLMILFALAALAALLKKVYHDRHTTNHEA</sequence>
<keyword evidence="4 6" id="KW-1133">Transmembrane helix</keyword>
<reference evidence="8" key="2">
    <citation type="submission" date="2021-04" db="EMBL/GenBank/DDBJ databases">
        <authorList>
            <person name="Gilroy R."/>
        </authorList>
    </citation>
    <scope>NUCLEOTIDE SEQUENCE</scope>
    <source>
        <strain evidence="8">ChiBcec16_6824</strain>
    </source>
</reference>
<dbReference type="PANTHER" id="PTHR12677:SF59">
    <property type="entry name" value="GOLGI APPARATUS MEMBRANE PROTEIN TVP38-RELATED"/>
    <property type="match status" value="1"/>
</dbReference>